<dbReference type="AlphaFoldDB" id="A0A9X3LJN1"/>
<protein>
    <submittedName>
        <fullName evidence="2">DUF4272 domain-containing protein</fullName>
    </submittedName>
</protein>
<dbReference type="Pfam" id="PF14094">
    <property type="entry name" value="DUF4272"/>
    <property type="match status" value="1"/>
</dbReference>
<name>A0A9X3LJN1_9CORY</name>
<evidence type="ECO:0000313" key="2">
    <source>
        <dbReference type="EMBL" id="MCZ9288871.1"/>
    </source>
</evidence>
<feature type="compositionally biased region" description="Low complexity" evidence="1">
    <location>
        <begin position="144"/>
        <end position="158"/>
    </location>
</feature>
<dbReference type="EMBL" id="JAKMUT010000001">
    <property type="protein sequence ID" value="MCZ9288871.1"/>
    <property type="molecule type" value="Genomic_DNA"/>
</dbReference>
<organism evidence="2 3">
    <name type="scientific">Corynebacterium evansiae</name>
    <dbReference type="NCBI Taxonomy" id="2913499"/>
    <lineage>
        <taxon>Bacteria</taxon>
        <taxon>Bacillati</taxon>
        <taxon>Actinomycetota</taxon>
        <taxon>Actinomycetes</taxon>
        <taxon>Mycobacteriales</taxon>
        <taxon>Corynebacteriaceae</taxon>
        <taxon>Corynebacterium</taxon>
    </lineage>
</organism>
<evidence type="ECO:0000256" key="1">
    <source>
        <dbReference type="SAM" id="MobiDB-lite"/>
    </source>
</evidence>
<dbReference type="RefSeq" id="WP_269944000.1">
    <property type="nucleotide sequence ID" value="NZ_JAKMUT010000001.1"/>
</dbReference>
<evidence type="ECO:0000313" key="3">
    <source>
        <dbReference type="Proteomes" id="UP001146469"/>
    </source>
</evidence>
<proteinExistence type="predicted"/>
<reference evidence="2" key="1">
    <citation type="submission" date="2022-02" db="EMBL/GenBank/DDBJ databases">
        <title>Corynebacterium sp. from urogenital microbiome.</title>
        <authorList>
            <person name="Cappelli E.A."/>
            <person name="Ribeiro T.G."/>
            <person name="Peixe L."/>
        </authorList>
    </citation>
    <scope>NUCLEOTIDE SEQUENCE</scope>
    <source>
        <strain evidence="2">C8Ua_174</strain>
    </source>
</reference>
<keyword evidence="3" id="KW-1185">Reference proteome</keyword>
<feature type="region of interest" description="Disordered" evidence="1">
    <location>
        <begin position="144"/>
        <end position="164"/>
    </location>
</feature>
<gene>
    <name evidence="2" type="ORF">L8V00_01405</name>
</gene>
<comment type="caution">
    <text evidence="2">The sequence shown here is derived from an EMBL/GenBank/DDBJ whole genome shotgun (WGS) entry which is preliminary data.</text>
</comment>
<accession>A0A9X3LJN1</accession>
<sequence>MSIYVNAYSTVRADVPFRGPGEPAIASRELCFDSPDRPFLKTTANGASEDEEQQTRELLEHLAGFEGYVATQGEERFGSFNSYIHSVMQHIHSVRRHYVFERDDDFDFSHLGEFADWAREANAVFFLTDGTVRNAGGADLLDPAQIGSSQSSGAQANSVPQHPGAVERMRRVRGDLWRKGFQVATTLPPVRSEAEVLLRPAEEVSNRAVTLSVVATVAVAVLNGEPVDFNALRAGSRRAFDHLTPVERSFLDNAEAAQGAQGAQEAQGTPSYSQELQDDAYQLAWAYTAAEFLAWAVGLIDIDVFGFAPVDLPALRAALRAVDREGRDASALPLRSLPEICDAAEHIYSLRWVSVELQSDSPSQTGPGTLQPQDHSTLVERHRAVAWLTDPVIAYDDVDLST</sequence>
<dbReference type="InterPro" id="IPR025368">
    <property type="entry name" value="DUF4272"/>
</dbReference>
<dbReference type="Proteomes" id="UP001146469">
    <property type="component" value="Unassembled WGS sequence"/>
</dbReference>